<evidence type="ECO:0000256" key="1">
    <source>
        <dbReference type="ARBA" id="ARBA00022741"/>
    </source>
</evidence>
<dbReference type="GO" id="GO:0016887">
    <property type="term" value="F:ATP hydrolysis activity"/>
    <property type="evidence" value="ECO:0007669"/>
    <property type="project" value="TreeGrafter"/>
</dbReference>
<organism evidence="5">
    <name type="scientific">human gut metagenome</name>
    <dbReference type="NCBI Taxonomy" id="408170"/>
    <lineage>
        <taxon>unclassified sequences</taxon>
        <taxon>metagenomes</taxon>
        <taxon>organismal metagenomes</taxon>
    </lineage>
</organism>
<dbReference type="Pfam" id="PF00437">
    <property type="entry name" value="T2SSE"/>
    <property type="match status" value="1"/>
</dbReference>
<gene>
    <name evidence="5" type="ORF">OBE_06876</name>
</gene>
<dbReference type="InterPro" id="IPR001482">
    <property type="entry name" value="T2SS/T4SS_dom"/>
</dbReference>
<dbReference type="GO" id="GO:0005886">
    <property type="term" value="C:plasma membrane"/>
    <property type="evidence" value="ECO:0007669"/>
    <property type="project" value="TreeGrafter"/>
</dbReference>
<keyword evidence="1" id="KW-0547">Nucleotide-binding</keyword>
<dbReference type="GO" id="GO:0005524">
    <property type="term" value="F:ATP binding"/>
    <property type="evidence" value="ECO:0007669"/>
    <property type="project" value="UniProtKB-KW"/>
</dbReference>
<dbReference type="Gene3D" id="3.40.50.300">
    <property type="entry name" value="P-loop containing nucleotide triphosphate hydrolases"/>
    <property type="match status" value="1"/>
</dbReference>
<accession>K1SVN4</accession>
<dbReference type="CDD" id="cd01129">
    <property type="entry name" value="PulE-GspE-like"/>
    <property type="match status" value="1"/>
</dbReference>
<evidence type="ECO:0000256" key="3">
    <source>
        <dbReference type="SAM" id="MobiDB-lite"/>
    </source>
</evidence>
<dbReference type="Gene3D" id="3.30.450.90">
    <property type="match status" value="1"/>
</dbReference>
<feature type="compositionally biased region" description="Polar residues" evidence="3">
    <location>
        <begin position="513"/>
        <end position="526"/>
    </location>
</feature>
<reference evidence="5" key="1">
    <citation type="journal article" date="2013" name="Environ. Microbiol.">
        <title>Microbiota from the distal guts of lean and obese adolescents exhibit partial functional redundancy besides clear differences in community structure.</title>
        <authorList>
            <person name="Ferrer M."/>
            <person name="Ruiz A."/>
            <person name="Lanza F."/>
            <person name="Haange S.B."/>
            <person name="Oberbach A."/>
            <person name="Till H."/>
            <person name="Bargiela R."/>
            <person name="Campoy C."/>
            <person name="Segura M.T."/>
            <person name="Richter M."/>
            <person name="von Bergen M."/>
            <person name="Seifert J."/>
            <person name="Suarez A."/>
        </authorList>
    </citation>
    <scope>NUCLEOTIDE SEQUENCE</scope>
</reference>
<dbReference type="PANTHER" id="PTHR30258:SF1">
    <property type="entry name" value="PROTEIN TRANSPORT PROTEIN HOFB HOMOLOG"/>
    <property type="match status" value="1"/>
</dbReference>
<dbReference type="SMART" id="SM00382">
    <property type="entry name" value="AAA"/>
    <property type="match status" value="1"/>
</dbReference>
<dbReference type="InterPro" id="IPR027417">
    <property type="entry name" value="P-loop_NTPase"/>
</dbReference>
<feature type="region of interest" description="Disordered" evidence="3">
    <location>
        <begin position="497"/>
        <end position="533"/>
    </location>
</feature>
<protein>
    <submittedName>
        <fullName evidence="5">Type IV pilus assembly protein PilB</fullName>
    </submittedName>
</protein>
<dbReference type="InterPro" id="IPR003593">
    <property type="entry name" value="AAA+_ATPase"/>
</dbReference>
<dbReference type="EMBL" id="AJWZ01004730">
    <property type="protein sequence ID" value="EKC64592.1"/>
    <property type="molecule type" value="Genomic_DNA"/>
</dbReference>
<evidence type="ECO:0000259" key="4">
    <source>
        <dbReference type="SMART" id="SM00382"/>
    </source>
</evidence>
<feature type="compositionally biased region" description="Polar residues" evidence="3">
    <location>
        <begin position="497"/>
        <end position="506"/>
    </location>
</feature>
<dbReference type="SUPFAM" id="SSF52540">
    <property type="entry name" value="P-loop containing nucleoside triphosphate hydrolases"/>
    <property type="match status" value="1"/>
</dbReference>
<proteinExistence type="predicted"/>
<dbReference type="PANTHER" id="PTHR30258">
    <property type="entry name" value="TYPE II SECRETION SYSTEM PROTEIN GSPE-RELATED"/>
    <property type="match status" value="1"/>
</dbReference>
<dbReference type="AlphaFoldDB" id="K1SVN4"/>
<feature type="domain" description="AAA+ ATPase" evidence="4">
    <location>
        <begin position="144"/>
        <end position="265"/>
    </location>
</feature>
<keyword evidence="2" id="KW-0067">ATP-binding</keyword>
<name>K1SVN4_9ZZZZ</name>
<evidence type="ECO:0000256" key="2">
    <source>
        <dbReference type="ARBA" id="ARBA00022840"/>
    </source>
</evidence>
<comment type="caution">
    <text evidence="5">The sequence shown here is derived from an EMBL/GenBank/DDBJ whole genome shotgun (WGS) entry which is preliminary data.</text>
</comment>
<evidence type="ECO:0000313" key="5">
    <source>
        <dbReference type="EMBL" id="EKC64592.1"/>
    </source>
</evidence>
<sequence>MVTFDFAKTPITKIVDAIIINSSKSGSSDIHFDPREDGLIVRIRVDGDLMDYTFIPKVYERNLTTRLKLMAGMNITESRLPQDGAIKGKFDGKDLDMRVSSLPTNEGEKIVIRILDYSRSLSGIDKLGFNSTNFAKLKNMIAAPNGIILVTGATGSGKSTTTYSILQVLNKERTNIITVEDPIEMNIEGMNQVQVNSEIGLDFATVLRSILRQDPNVILIGEIRDSETAKIAVRASITGHLVLSTLHTNNSLSTIERLLDMDVERYLLSTALTGIISQRLAKTVCTSCRKKRPTTPYEKKVFKLALKKDIEEIYDANHDGCPKCNKGYHGRIAIQEVLEIDDDIRNILANPNVRKEDLKRLVYGSGNVITLLQDGLQKILEGFTTFEEIYRIIEIDNDINDSCYESFTKAVTEEQRIELDKKRTKELNELKRLESVSATKVANDTSSIVDKKQLIPTTTMTPSNPTNININPTSAPIVVPPKGSKTIATQAVVKNEGNVTPLNPNKENIKPVPTQQPQIKSENKPVTPTKKEATPPIVVTPKITPTNPVIPQVINTEKGVTPPIVVTPKITPTNPVIPQVINTKKEVTPISITPLMPNKSA</sequence>